<dbReference type="PANTHER" id="PTHR10357:SF184">
    <property type="entry name" value="OLIGO-1,6-GLUCOSIDASE 1"/>
    <property type="match status" value="1"/>
</dbReference>
<dbReference type="InterPro" id="IPR017853">
    <property type="entry name" value="GH"/>
</dbReference>
<evidence type="ECO:0000259" key="4">
    <source>
        <dbReference type="SMART" id="SM00642"/>
    </source>
</evidence>
<keyword evidence="3" id="KW-0326">Glycosidase</keyword>
<proteinExistence type="inferred from homology"/>
<dbReference type="InterPro" id="IPR045857">
    <property type="entry name" value="O16G_dom_2"/>
</dbReference>
<comment type="caution">
    <text evidence="5">The sequence shown here is derived from an EMBL/GenBank/DDBJ whole genome shotgun (WGS) entry which is preliminary data.</text>
</comment>
<dbReference type="SUPFAM" id="SSF51011">
    <property type="entry name" value="Glycosyl hydrolase domain"/>
    <property type="match status" value="1"/>
</dbReference>
<dbReference type="FunFam" id="3.90.400.10:FF:000002">
    <property type="entry name" value="Sucrose isomerase"/>
    <property type="match status" value="1"/>
</dbReference>
<dbReference type="GO" id="GO:0004556">
    <property type="term" value="F:alpha-amylase activity"/>
    <property type="evidence" value="ECO:0007669"/>
    <property type="project" value="TreeGrafter"/>
</dbReference>
<name>A0A3E2WW01_9FIRM</name>
<dbReference type="InterPro" id="IPR056300">
    <property type="entry name" value="SusG-like_C"/>
</dbReference>
<dbReference type="AlphaFoldDB" id="A0A3E2WW01"/>
<protein>
    <submittedName>
        <fullName evidence="5">Alpha-glucosidase</fullName>
    </submittedName>
</protein>
<feature type="domain" description="Glycosyl hydrolase family 13 catalytic" evidence="4">
    <location>
        <begin position="16"/>
        <end position="418"/>
    </location>
</feature>
<dbReference type="Pfam" id="PF23915">
    <property type="entry name" value="SusG_C"/>
    <property type="match status" value="1"/>
</dbReference>
<keyword evidence="2" id="KW-0378">Hydrolase</keyword>
<accession>A0A3E2WW01</accession>
<evidence type="ECO:0000313" key="6">
    <source>
        <dbReference type="Proteomes" id="UP000261111"/>
    </source>
</evidence>
<evidence type="ECO:0000256" key="1">
    <source>
        <dbReference type="ARBA" id="ARBA00008061"/>
    </source>
</evidence>
<dbReference type="RefSeq" id="WP_025654473.1">
    <property type="nucleotide sequence ID" value="NZ_QVIA01000013.1"/>
</dbReference>
<dbReference type="InterPro" id="IPR013780">
    <property type="entry name" value="Glyco_hydro_b"/>
</dbReference>
<dbReference type="Gene3D" id="2.60.40.1180">
    <property type="entry name" value="Golgi alpha-mannosidase II"/>
    <property type="match status" value="1"/>
</dbReference>
<evidence type="ECO:0000313" key="5">
    <source>
        <dbReference type="EMBL" id="RGC31221.1"/>
    </source>
</evidence>
<dbReference type="FunFam" id="2.60.40.1180:FF:000007">
    <property type="entry name" value="Sucrose isomerase"/>
    <property type="match status" value="1"/>
</dbReference>
<dbReference type="GO" id="GO:0009313">
    <property type="term" value="P:oligosaccharide catabolic process"/>
    <property type="evidence" value="ECO:0007669"/>
    <property type="project" value="TreeGrafter"/>
</dbReference>
<dbReference type="SMART" id="SM00642">
    <property type="entry name" value="Aamy"/>
    <property type="match status" value="1"/>
</dbReference>
<reference evidence="5 6" key="1">
    <citation type="submission" date="2018-08" db="EMBL/GenBank/DDBJ databases">
        <title>A genome reference for cultivated species of the human gut microbiota.</title>
        <authorList>
            <person name="Zou Y."/>
            <person name="Xue W."/>
            <person name="Luo G."/>
        </authorList>
    </citation>
    <scope>NUCLEOTIDE SEQUENCE [LARGE SCALE GENOMIC DNA]</scope>
    <source>
        <strain evidence="5 6">AF19-21</strain>
    </source>
</reference>
<evidence type="ECO:0000256" key="3">
    <source>
        <dbReference type="ARBA" id="ARBA00023295"/>
    </source>
</evidence>
<dbReference type="Gene3D" id="3.90.400.10">
    <property type="entry name" value="Oligo-1,6-glucosidase, Domain 2"/>
    <property type="match status" value="1"/>
</dbReference>
<dbReference type="EMBL" id="QVIA01000013">
    <property type="protein sequence ID" value="RGC31221.1"/>
    <property type="molecule type" value="Genomic_DNA"/>
</dbReference>
<dbReference type="Proteomes" id="UP000261111">
    <property type="component" value="Unassembled WGS sequence"/>
</dbReference>
<dbReference type="PANTHER" id="PTHR10357">
    <property type="entry name" value="ALPHA-AMYLASE FAMILY MEMBER"/>
    <property type="match status" value="1"/>
</dbReference>
<dbReference type="InterPro" id="IPR006047">
    <property type="entry name" value="GH13_cat_dom"/>
</dbReference>
<sequence length="558" mass="65710">MNRQNKDWWKSAVVYQVYPRSFQDSNGDGIGDLKGVIRRLDYLRTLGVDIIWLSPVYTSPNDDNGYDISDYRGIMPEFGTMEDFDLLLQEIHNRDMKLVMDMVVNHTSDEHAWFQEAKSSKTSAFRDYYIWRKGKEGMPPNNWLSMFGGTAWEYDETTEEYYLHLFGKKQPDLNWENKKVRDEVYDIMKWWVNKGVDGFRMDVINFISKVPGLPEGIDGNGKPYYENGPRIHEYLHEMNGEVAENNCLVMIGEMPDVHTEDALLYTDPNRNELDMVFSFEHVEVGYGKYGKWSVRPWALTELKEILGKWQDELNEKGWNSLYWSNHDQPRAVSRFGDDREQYRVISAKMLAVCLHMMKGTPFIYQGEELGMTNTRFASIHDHRDIEILTEYKEYCKKGIIPEDEFMNAAYEHGRDNARVPVAWDDTANGGFTDGEPWIKVSGQYKTINARNNLEDPDSVFYFYKKLIELRHHEKIMVHGDFRMLCREDEDIFAYTRRLDKKIWLIVCNFTCESKRFTVPLEHINEARLIIANYTDFKVQLPEIKLRPYEAVVLEMHNN</sequence>
<dbReference type="CDD" id="cd11333">
    <property type="entry name" value="AmyAc_SI_OligoGlu_DGase"/>
    <property type="match status" value="1"/>
</dbReference>
<dbReference type="FunFam" id="3.20.20.80:FF:000064">
    <property type="entry name" value="Oligo-1,6-glucosidase"/>
    <property type="match status" value="2"/>
</dbReference>
<dbReference type="GeneID" id="93332380"/>
<organism evidence="5 6">
    <name type="scientific">Hungatella hathewayi</name>
    <dbReference type="NCBI Taxonomy" id="154046"/>
    <lineage>
        <taxon>Bacteria</taxon>
        <taxon>Bacillati</taxon>
        <taxon>Bacillota</taxon>
        <taxon>Clostridia</taxon>
        <taxon>Lachnospirales</taxon>
        <taxon>Lachnospiraceae</taxon>
        <taxon>Hungatella</taxon>
    </lineage>
</organism>
<dbReference type="NCBIfam" id="NF008183">
    <property type="entry name" value="PRK10933.1"/>
    <property type="match status" value="1"/>
</dbReference>
<gene>
    <name evidence="5" type="ORF">DWX41_12650</name>
</gene>
<comment type="similarity">
    <text evidence="1">Belongs to the glycosyl hydrolase 13 family.</text>
</comment>
<dbReference type="Gene3D" id="3.20.20.80">
    <property type="entry name" value="Glycosidases"/>
    <property type="match status" value="1"/>
</dbReference>
<dbReference type="SUPFAM" id="SSF51445">
    <property type="entry name" value="(Trans)glycosidases"/>
    <property type="match status" value="1"/>
</dbReference>
<dbReference type="Pfam" id="PF00128">
    <property type="entry name" value="Alpha-amylase"/>
    <property type="match status" value="1"/>
</dbReference>
<evidence type="ECO:0000256" key="2">
    <source>
        <dbReference type="ARBA" id="ARBA00022801"/>
    </source>
</evidence>